<dbReference type="PANTHER" id="PTHR15654">
    <property type="entry name" value="COILED-COIL DOMAIN-CONTAINING PROTEIN 113-RELATED"/>
    <property type="match status" value="1"/>
</dbReference>
<dbReference type="AlphaFoldDB" id="A0A915EXE8"/>
<dbReference type="InterPro" id="IPR051885">
    <property type="entry name" value="CC_CF"/>
</dbReference>
<dbReference type="WBParaSite" id="maker-E.canG7_contigs_4744-snap-gene-0.19-mRNA-1">
    <property type="protein sequence ID" value="maker-E.canG7_contigs_4744-snap-gene-0.19-mRNA-1"/>
    <property type="gene ID" value="EcG7_01728"/>
</dbReference>
<feature type="domain" description="CCDC113/CCDC96 coiled-coil" evidence="8">
    <location>
        <begin position="169"/>
        <end position="351"/>
    </location>
</feature>
<name>A0A915EXE8_9CEST</name>
<evidence type="ECO:0000256" key="7">
    <source>
        <dbReference type="SAM" id="Coils"/>
    </source>
</evidence>
<dbReference type="GO" id="GO:0036064">
    <property type="term" value="C:ciliary basal body"/>
    <property type="evidence" value="ECO:0007669"/>
    <property type="project" value="TreeGrafter"/>
</dbReference>
<keyword evidence="4" id="KW-0966">Cell projection</keyword>
<keyword evidence="3 7" id="KW-0175">Coiled coil</keyword>
<evidence type="ECO:0000313" key="10">
    <source>
        <dbReference type="WBParaSite" id="maker-E.canG7_contigs_4744-snap-gene-0.19-mRNA-1"/>
    </source>
</evidence>
<keyword evidence="9" id="KW-1185">Reference proteome</keyword>
<dbReference type="Proteomes" id="UP000887562">
    <property type="component" value="Unplaced"/>
</dbReference>
<dbReference type="PANTHER" id="PTHR15654:SF2">
    <property type="entry name" value="COILED-COIL DOMAIN-CONTAINING PROTEIN 113"/>
    <property type="match status" value="1"/>
</dbReference>
<sequence length="425" mass="49793">MEEDPARLDAEFDDYSVEFLQGIVDENTKAVEDLEFENFMLDRYIKRFNIKLDLHEDQVVPGVVRSSRNRSRIRNVVPDRALRLNPEQKCTIARAEIENFSQELITFKRNADATLDDYRALCDEAELELKQIEQLKYNYEKFTRKKSHQPQNLVITAEKITRFMEEVLRSQDTLVDKYRLNNSTLRFQRRKLLSQQKQKEEMGEVLNEVDFEQLKIENAQFLEIIDGKNQELLRLKLTAGRVTQASNALKVFLSRSLPLHLQRKLAQLNQDSIMLQNEIKNREEIVAKTTLETAQVIREKQKIEAQITHLNQLMEDYRVPPVMDYVNSVREIRLLKRKAKVQSRKLDIAKASFIYKVWFENYLSEGLIFDESRPTSTYLATTSENKHSPALLDDQIKSSTAPFFIVLFKVAKSKEKKAGINKRTL</sequence>
<evidence type="ECO:0000256" key="6">
    <source>
        <dbReference type="ARBA" id="ARBA00044798"/>
    </source>
</evidence>
<evidence type="ECO:0000256" key="4">
    <source>
        <dbReference type="ARBA" id="ARBA00023273"/>
    </source>
</evidence>
<feature type="coiled-coil region" evidence="7">
    <location>
        <begin position="108"/>
        <end position="135"/>
    </location>
</feature>
<evidence type="ECO:0000256" key="3">
    <source>
        <dbReference type="ARBA" id="ARBA00023054"/>
    </source>
</evidence>
<organism evidence="9 10">
    <name type="scientific">Echinococcus canadensis</name>
    <dbReference type="NCBI Taxonomy" id="519352"/>
    <lineage>
        <taxon>Eukaryota</taxon>
        <taxon>Metazoa</taxon>
        <taxon>Spiralia</taxon>
        <taxon>Lophotrochozoa</taxon>
        <taxon>Platyhelminthes</taxon>
        <taxon>Cestoda</taxon>
        <taxon>Eucestoda</taxon>
        <taxon>Cyclophyllidea</taxon>
        <taxon>Taeniidae</taxon>
        <taxon>Echinococcus</taxon>
        <taxon>Echinococcus canadensis group</taxon>
    </lineage>
</organism>
<evidence type="ECO:0000256" key="1">
    <source>
        <dbReference type="ARBA" id="ARBA00004138"/>
    </source>
</evidence>
<evidence type="ECO:0000256" key="2">
    <source>
        <dbReference type="ARBA" id="ARBA00022794"/>
    </source>
</evidence>
<evidence type="ECO:0000313" key="9">
    <source>
        <dbReference type="Proteomes" id="UP000887562"/>
    </source>
</evidence>
<accession>A0A915EXE8</accession>
<comment type="similarity">
    <text evidence="5">Belongs to the CFAP263 family.</text>
</comment>
<protein>
    <recommendedName>
        <fullName evidence="6">Cilia- and flagella-associated protein 263</fullName>
    </recommendedName>
</protein>
<dbReference type="Pfam" id="PF13870">
    <property type="entry name" value="CCDC113_CCDC96_CC"/>
    <property type="match status" value="1"/>
</dbReference>
<dbReference type="InterPro" id="IPR025254">
    <property type="entry name" value="CCDC113/CCDC96_CC"/>
</dbReference>
<proteinExistence type="inferred from homology"/>
<comment type="subcellular location">
    <subcellularLocation>
        <location evidence="1">Cell projection</location>
        <location evidence="1">Cilium</location>
    </subcellularLocation>
</comment>
<evidence type="ECO:0000259" key="8">
    <source>
        <dbReference type="Pfam" id="PF13870"/>
    </source>
</evidence>
<evidence type="ECO:0000256" key="5">
    <source>
        <dbReference type="ARBA" id="ARBA00044506"/>
    </source>
</evidence>
<dbReference type="GO" id="GO:0060271">
    <property type="term" value="P:cilium assembly"/>
    <property type="evidence" value="ECO:0007669"/>
    <property type="project" value="TreeGrafter"/>
</dbReference>
<reference evidence="10" key="1">
    <citation type="submission" date="2022-11" db="UniProtKB">
        <authorList>
            <consortium name="WormBaseParasite"/>
        </authorList>
    </citation>
    <scope>IDENTIFICATION</scope>
</reference>
<keyword evidence="2" id="KW-0970">Cilium biogenesis/degradation</keyword>
<dbReference type="GO" id="GO:0005930">
    <property type="term" value="C:axoneme"/>
    <property type="evidence" value="ECO:0007669"/>
    <property type="project" value="TreeGrafter"/>
</dbReference>